<dbReference type="InterPro" id="IPR008962">
    <property type="entry name" value="PapD-like_sf"/>
</dbReference>
<name>A0A2A6BEK6_PRIPA</name>
<dbReference type="SUPFAM" id="SSF49354">
    <property type="entry name" value="PapD-like"/>
    <property type="match status" value="1"/>
</dbReference>
<reference evidence="1" key="2">
    <citation type="submission" date="2022-06" db="UniProtKB">
        <authorList>
            <consortium name="EnsemblMetazoa"/>
        </authorList>
    </citation>
    <scope>IDENTIFICATION</scope>
    <source>
        <strain evidence="1">PS312</strain>
    </source>
</reference>
<dbReference type="Proteomes" id="UP000005239">
    <property type="component" value="Unassembled WGS sequence"/>
</dbReference>
<protein>
    <submittedName>
        <fullName evidence="1">Uncharacterized protein</fullName>
    </submittedName>
</protein>
<accession>A0A2A6BEK6</accession>
<evidence type="ECO:0000313" key="2">
    <source>
        <dbReference type="Proteomes" id="UP000005239"/>
    </source>
</evidence>
<keyword evidence="2" id="KW-1185">Reference proteome</keyword>
<gene>
    <name evidence="1" type="primary">WBGene00277676</name>
</gene>
<proteinExistence type="predicted"/>
<accession>A0A8R1YY90</accession>
<evidence type="ECO:0000313" key="1">
    <source>
        <dbReference type="EnsemblMetazoa" id="PPA39307.1"/>
    </source>
</evidence>
<dbReference type="AlphaFoldDB" id="A0A2A6BEK6"/>
<reference evidence="2" key="1">
    <citation type="journal article" date="2008" name="Nat. Genet.">
        <title>The Pristionchus pacificus genome provides a unique perspective on nematode lifestyle and parasitism.</title>
        <authorList>
            <person name="Dieterich C."/>
            <person name="Clifton S.W."/>
            <person name="Schuster L.N."/>
            <person name="Chinwalla A."/>
            <person name="Delehaunty K."/>
            <person name="Dinkelacker I."/>
            <person name="Fulton L."/>
            <person name="Fulton R."/>
            <person name="Godfrey J."/>
            <person name="Minx P."/>
            <person name="Mitreva M."/>
            <person name="Roeseler W."/>
            <person name="Tian H."/>
            <person name="Witte H."/>
            <person name="Yang S.P."/>
            <person name="Wilson R.K."/>
            <person name="Sommer R.J."/>
        </authorList>
    </citation>
    <scope>NUCLEOTIDE SEQUENCE [LARGE SCALE GENOMIC DNA]</scope>
    <source>
        <strain evidence="2">PS312</strain>
    </source>
</reference>
<dbReference type="EnsemblMetazoa" id="PPA39307.1">
    <property type="protein sequence ID" value="PPA39307.1"/>
    <property type="gene ID" value="WBGene00277676"/>
</dbReference>
<sequence>MPESSPSIESHENVNLLSRRSQITAQHSRIAHSVAGGDTEIVKTLSMGIIEVEPRNIYTQENAFPRITNHSITNLTENGVTIRVTSPSLSLSFTLPNQGKIDKGASLTLSIQQNDNIRCKTKIRIHVISSNGLFSPYIHLLIFHPPSPVIRSLHTLLPLKPISSLPTISPLLTPLSNPPPDPSSINNSHLGILLLALQNTK</sequence>
<organism evidence="1 2">
    <name type="scientific">Pristionchus pacificus</name>
    <name type="common">Parasitic nematode worm</name>
    <dbReference type="NCBI Taxonomy" id="54126"/>
    <lineage>
        <taxon>Eukaryota</taxon>
        <taxon>Metazoa</taxon>
        <taxon>Ecdysozoa</taxon>
        <taxon>Nematoda</taxon>
        <taxon>Chromadorea</taxon>
        <taxon>Rhabditida</taxon>
        <taxon>Rhabditina</taxon>
        <taxon>Diplogasteromorpha</taxon>
        <taxon>Diplogasteroidea</taxon>
        <taxon>Neodiplogasteridae</taxon>
        <taxon>Pristionchus</taxon>
    </lineage>
</organism>